<comment type="caution">
    <text evidence="1">The sequence shown here is derived from an EMBL/GenBank/DDBJ whole genome shotgun (WGS) entry which is preliminary data.</text>
</comment>
<evidence type="ECO:0000313" key="1">
    <source>
        <dbReference type="EMBL" id="MDN7024616.1"/>
    </source>
</evidence>
<protein>
    <submittedName>
        <fullName evidence="1">Uncharacterized protein</fullName>
    </submittedName>
</protein>
<reference evidence="1" key="1">
    <citation type="submission" date="2019-05" db="EMBL/GenBank/DDBJ databases">
        <title>Methanoculleus sp. FWC-SCC1, a methanogenic archaeon isolated from deep marine cold seep.</title>
        <authorList>
            <person name="Chen Y.-W."/>
            <person name="Chen S.-C."/>
            <person name="Teng N.-H."/>
            <person name="Lai M.-C."/>
        </authorList>
    </citation>
    <scope>NUCLEOTIDE SEQUENCE</scope>
    <source>
        <strain evidence="1">FWC-SCC1</strain>
    </source>
</reference>
<keyword evidence="2" id="KW-1185">Reference proteome</keyword>
<evidence type="ECO:0000313" key="2">
    <source>
        <dbReference type="Proteomes" id="UP001168338"/>
    </source>
</evidence>
<dbReference type="EMBL" id="VCYH01000004">
    <property type="protein sequence ID" value="MDN7024616.1"/>
    <property type="molecule type" value="Genomic_DNA"/>
</dbReference>
<accession>A0ABT8M9P4</accession>
<name>A0ABT8M9P4_9EURY</name>
<organism evidence="1 2">
    <name type="scientific">Methanoculleus frigidifontis</name>
    <dbReference type="NCBI Taxonomy" id="2584085"/>
    <lineage>
        <taxon>Archaea</taxon>
        <taxon>Methanobacteriati</taxon>
        <taxon>Methanobacteriota</taxon>
        <taxon>Stenosarchaea group</taxon>
        <taxon>Methanomicrobia</taxon>
        <taxon>Methanomicrobiales</taxon>
        <taxon>Methanomicrobiaceae</taxon>
        <taxon>Methanoculleus</taxon>
    </lineage>
</organism>
<dbReference type="Proteomes" id="UP001168338">
    <property type="component" value="Unassembled WGS sequence"/>
</dbReference>
<dbReference type="PROSITE" id="PS51257">
    <property type="entry name" value="PROKAR_LIPOPROTEIN"/>
    <property type="match status" value="1"/>
</dbReference>
<proteinExistence type="predicted"/>
<dbReference type="RefSeq" id="WP_301663733.1">
    <property type="nucleotide sequence ID" value="NZ_VCYH01000004.1"/>
</dbReference>
<gene>
    <name evidence="1" type="ORF">FGU65_06895</name>
</gene>
<sequence>MTRTPHILTVTLALLVAAIAAGCIASSGDADPVSANGTVTYVDLEGGFYGIVTDGGDRYLPLNLPDHLAADGLRVRFAGTIETDIVTIQQWGTPLQITAIEALVGTNDAVYLWHSGVRTYLDGYDTAALSETLQEITTEVDCTVGEERIENLRNGGTVVELQTAKPRTVPLSRTAPPAAIPNMTAALFVLHEPVGGDLSGTILTRSHGSPEYACWRANASWTGTLAGTAGINQSSDPESRAAAESYVTNLTEYRDYGGEDLALLWVERTPGTGTTTYTYRFFMHSMKDPAAIDRATVQVTVLNRSVTDSVLAVGRPPAGSPAAPPL</sequence>